<dbReference type="GO" id="GO:0004674">
    <property type="term" value="F:protein serine/threonine kinase activity"/>
    <property type="evidence" value="ECO:0007669"/>
    <property type="project" value="UniProtKB-EC"/>
</dbReference>
<dbReference type="InterPro" id="IPR008266">
    <property type="entry name" value="Tyr_kinase_AS"/>
</dbReference>
<organism evidence="16 17">
    <name type="scientific">Handroanthus impetiginosus</name>
    <dbReference type="NCBI Taxonomy" id="429701"/>
    <lineage>
        <taxon>Eukaryota</taxon>
        <taxon>Viridiplantae</taxon>
        <taxon>Streptophyta</taxon>
        <taxon>Embryophyta</taxon>
        <taxon>Tracheophyta</taxon>
        <taxon>Spermatophyta</taxon>
        <taxon>Magnoliopsida</taxon>
        <taxon>eudicotyledons</taxon>
        <taxon>Gunneridae</taxon>
        <taxon>Pentapetalae</taxon>
        <taxon>asterids</taxon>
        <taxon>lamiids</taxon>
        <taxon>Lamiales</taxon>
        <taxon>Bignoniaceae</taxon>
        <taxon>Crescentiina</taxon>
        <taxon>Tabebuia alliance</taxon>
        <taxon>Handroanthus</taxon>
    </lineage>
</organism>
<evidence type="ECO:0000313" key="17">
    <source>
        <dbReference type="Proteomes" id="UP000231279"/>
    </source>
</evidence>
<dbReference type="GO" id="GO:0005524">
    <property type="term" value="F:ATP binding"/>
    <property type="evidence" value="ECO:0007669"/>
    <property type="project" value="UniProtKB-KW"/>
</dbReference>
<dbReference type="PANTHER" id="PTHR48056:SF40">
    <property type="entry name" value="LEUCINE-RICH REPEAT RECEPTOR-LIKE TYROSINE-PROTEIN KINASE PXC3"/>
    <property type="match status" value="1"/>
</dbReference>
<feature type="chain" id="PRO_5013600836" evidence="14">
    <location>
        <begin position="24"/>
        <end position="1001"/>
    </location>
</feature>
<evidence type="ECO:0000256" key="9">
    <source>
        <dbReference type="ARBA" id="ARBA00022989"/>
    </source>
</evidence>
<dbReference type="InterPro" id="IPR001245">
    <property type="entry name" value="Ser-Thr/Tyr_kinase_cat_dom"/>
</dbReference>
<dbReference type="InterPro" id="IPR000719">
    <property type="entry name" value="Prot_kinase_dom"/>
</dbReference>
<evidence type="ECO:0000256" key="14">
    <source>
        <dbReference type="SAM" id="SignalP"/>
    </source>
</evidence>
<dbReference type="EMBL" id="NKXS01004332">
    <property type="protein sequence ID" value="PIN06734.1"/>
    <property type="molecule type" value="Genomic_DNA"/>
</dbReference>
<evidence type="ECO:0000256" key="8">
    <source>
        <dbReference type="ARBA" id="ARBA00022840"/>
    </source>
</evidence>
<keyword evidence="6" id="KW-0677">Repeat</keyword>
<evidence type="ECO:0000313" key="16">
    <source>
        <dbReference type="EMBL" id="PIN06734.1"/>
    </source>
</evidence>
<dbReference type="Gene3D" id="1.10.510.10">
    <property type="entry name" value="Transferase(Phosphotransferase) domain 1"/>
    <property type="match status" value="2"/>
</dbReference>
<dbReference type="Proteomes" id="UP000231279">
    <property type="component" value="Unassembled WGS sequence"/>
</dbReference>
<keyword evidence="17" id="KW-1185">Reference proteome</keyword>
<feature type="signal peptide" evidence="14">
    <location>
        <begin position="1"/>
        <end position="23"/>
    </location>
</feature>
<evidence type="ECO:0000256" key="11">
    <source>
        <dbReference type="ARBA" id="ARBA00023170"/>
    </source>
</evidence>
<dbReference type="GO" id="GO:0051707">
    <property type="term" value="P:response to other organism"/>
    <property type="evidence" value="ECO:0007669"/>
    <property type="project" value="UniProtKB-ARBA"/>
</dbReference>
<dbReference type="GO" id="GO:0106310">
    <property type="term" value="F:protein serine kinase activity"/>
    <property type="evidence" value="ECO:0007669"/>
    <property type="project" value="RHEA"/>
</dbReference>
<keyword evidence="9 13" id="KW-1133">Transmembrane helix</keyword>
<dbReference type="FunFam" id="3.30.200.20:FF:000454">
    <property type="entry name" value="Leucine-rich repeat receptor-like tyrosine-protein kinase PXC3"/>
    <property type="match status" value="1"/>
</dbReference>
<evidence type="ECO:0000259" key="15">
    <source>
        <dbReference type="PROSITE" id="PS50011"/>
    </source>
</evidence>
<dbReference type="GO" id="GO:0033612">
    <property type="term" value="F:receptor serine/threonine kinase binding"/>
    <property type="evidence" value="ECO:0007669"/>
    <property type="project" value="TreeGrafter"/>
</dbReference>
<dbReference type="InterPro" id="IPR055414">
    <property type="entry name" value="LRR_R13L4/SHOC2-like"/>
</dbReference>
<dbReference type="FunFam" id="3.80.10.10:FF:000233">
    <property type="entry name" value="Leucine-rich repeat receptor-like protein kinase TDR"/>
    <property type="match status" value="1"/>
</dbReference>
<proteinExistence type="predicted"/>
<evidence type="ECO:0000256" key="5">
    <source>
        <dbReference type="ARBA" id="ARBA00022729"/>
    </source>
</evidence>
<dbReference type="GO" id="GO:0006952">
    <property type="term" value="P:defense response"/>
    <property type="evidence" value="ECO:0007669"/>
    <property type="project" value="UniProtKB-ARBA"/>
</dbReference>
<dbReference type="PROSITE" id="PS50011">
    <property type="entry name" value="PROTEIN_KINASE_DOM"/>
    <property type="match status" value="1"/>
</dbReference>
<dbReference type="PROSITE" id="PS00109">
    <property type="entry name" value="PROTEIN_KINASE_TYR"/>
    <property type="match status" value="2"/>
</dbReference>
<feature type="transmembrane region" description="Helical" evidence="13">
    <location>
        <begin position="501"/>
        <end position="524"/>
    </location>
</feature>
<dbReference type="AlphaFoldDB" id="A0A2G9GN56"/>
<comment type="caution">
    <text evidence="16">The sequence shown here is derived from an EMBL/GenBank/DDBJ whole genome shotgun (WGS) entry which is preliminary data.</text>
</comment>
<keyword evidence="11" id="KW-0675">Receptor</keyword>
<keyword evidence="10 13" id="KW-0472">Membrane</keyword>
<dbReference type="GO" id="GO:0016020">
    <property type="term" value="C:membrane"/>
    <property type="evidence" value="ECO:0007669"/>
    <property type="project" value="UniProtKB-SubCell"/>
</dbReference>
<gene>
    <name evidence="16" type="ORF">CDL12_20701</name>
</gene>
<reference evidence="17" key="1">
    <citation type="journal article" date="2018" name="Gigascience">
        <title>Genome assembly of the Pink Ipe (Handroanthus impetiginosus, Bignoniaceae), a highly valued, ecologically keystone Neotropical timber forest tree.</title>
        <authorList>
            <person name="Silva-Junior O.B."/>
            <person name="Grattapaglia D."/>
            <person name="Novaes E."/>
            <person name="Collevatti R.G."/>
        </authorList>
    </citation>
    <scope>NUCLEOTIDE SEQUENCE [LARGE SCALE GENOMIC DNA]</scope>
    <source>
        <strain evidence="17">cv. UFG-1</strain>
    </source>
</reference>
<dbReference type="PANTHER" id="PTHR48056">
    <property type="entry name" value="LRR RECEPTOR-LIKE SERINE/THREONINE-PROTEIN KINASE-RELATED"/>
    <property type="match status" value="1"/>
</dbReference>
<name>A0A2G9GN56_9LAMI</name>
<dbReference type="Gene3D" id="3.80.10.10">
    <property type="entry name" value="Ribonuclease Inhibitor"/>
    <property type="match status" value="3"/>
</dbReference>
<evidence type="ECO:0000256" key="7">
    <source>
        <dbReference type="ARBA" id="ARBA00022741"/>
    </source>
</evidence>
<dbReference type="STRING" id="429701.A0A2G9GN56"/>
<keyword evidence="12" id="KW-0325">Glycoprotein</keyword>
<dbReference type="Pfam" id="PF08263">
    <property type="entry name" value="LRRNT_2"/>
    <property type="match status" value="1"/>
</dbReference>
<evidence type="ECO:0000256" key="6">
    <source>
        <dbReference type="ARBA" id="ARBA00022737"/>
    </source>
</evidence>
<keyword evidence="8" id="KW-0067">ATP-binding</keyword>
<evidence type="ECO:0000256" key="4">
    <source>
        <dbReference type="ARBA" id="ARBA00022692"/>
    </source>
</evidence>
<dbReference type="InterPro" id="IPR050647">
    <property type="entry name" value="Plant_LRR-RLKs"/>
</dbReference>
<evidence type="ECO:0000256" key="10">
    <source>
        <dbReference type="ARBA" id="ARBA00023136"/>
    </source>
</evidence>
<evidence type="ECO:0000256" key="12">
    <source>
        <dbReference type="ARBA" id="ARBA00023180"/>
    </source>
</evidence>
<dbReference type="Pfam" id="PF23598">
    <property type="entry name" value="LRR_14"/>
    <property type="match status" value="1"/>
</dbReference>
<evidence type="ECO:0000256" key="3">
    <source>
        <dbReference type="ARBA" id="ARBA00022679"/>
    </source>
</evidence>
<dbReference type="InterPro" id="IPR032675">
    <property type="entry name" value="LRR_dom_sf"/>
</dbReference>
<dbReference type="GO" id="GO:0009791">
    <property type="term" value="P:post-embryonic development"/>
    <property type="evidence" value="ECO:0007669"/>
    <property type="project" value="UniProtKB-ARBA"/>
</dbReference>
<evidence type="ECO:0000256" key="1">
    <source>
        <dbReference type="ARBA" id="ARBA00004479"/>
    </source>
</evidence>
<dbReference type="FunFam" id="1.10.510.10:FF:000388">
    <property type="entry name" value="Leucine-rich repeat receptor-like tyrosine-protein kinase PXC3"/>
    <property type="match status" value="1"/>
</dbReference>
<evidence type="ECO:0000256" key="2">
    <source>
        <dbReference type="ARBA" id="ARBA00022614"/>
    </source>
</evidence>
<dbReference type="InterPro" id="IPR013210">
    <property type="entry name" value="LRR_N_plant-typ"/>
</dbReference>
<dbReference type="SUPFAM" id="SSF52058">
    <property type="entry name" value="L domain-like"/>
    <property type="match status" value="2"/>
</dbReference>
<protein>
    <submittedName>
        <fullName evidence="16">Leucine-rich repeat protein</fullName>
        <ecNumber evidence="16">2.7.10.1</ecNumber>
    </submittedName>
</protein>
<evidence type="ECO:0000256" key="13">
    <source>
        <dbReference type="SAM" id="Phobius"/>
    </source>
</evidence>
<accession>A0A2G9GN56</accession>
<sequence>MPFLSLLRIFLFGLLSRSQLVNTQVHNDQSTLLEIGKELRLSGWNGNNSDHCTWPGISCNLNNSFVEKIDLSNHGLQGNITLISELKSLKWLDLSYNNFHGNIPPAFGNLSELEFLDLSFNHFGGPIPLELGKLRNLKALNLSNNMLMGMIPHELEDLEKLQDLQLYTNRLNGSIPMWMGNLTNLRVFTAYENELSGVIPENLGSVTELQLLNLHSNQLEGSIPEGLFAMEKLENLVLTQNRLAGTIPESIGKCKGLSNIRIGNNYLIGGIPREIGNISSLTYFEADNNNLSGEIVTEFSKCSNLTLLNLASNGFTGTVPSEFGLLNNLQEFIVSGNNLFGDIPTSVLRGRNISKLDLSNNRFNGTIPEGICNKSRLQFLLLGQNSIRGEIPREIGNCGKLLELQLGKLGRLDKLVSLDVSNNQLSGSIPAALKGMLSLIEVNFSNNQFSGPIPSFIPFQKSLNSSFLGNKGLCGEPLNVLCGGLNGSDHDAYHHKVSYRIILAVIGSGLVVFASVAVIVFLFMMRERLEKASKDEGTAEGMIINKQVIVAGNVFVENLRQAIDFEAVAKAIMKDSNKLSIGTFSVVYRADMPSGMILSVRKLKSMDKTIVHHRNKMIREVEKLSKLCHDNLIRPIGFVVFEDAVLLLHQYFPNGTLAQFLHDSKTKQDYKPDWPTRLSIAIGVAEGLAFLHHVAIIHLDISSGNVFLDSNLNPLVGEVEISKLLDPSRGTASISAVAGSFGYIPPEYAYTMQVTAPVHHRNKMIREVEKLSKLCHDNLIRPIGFVVFEDAVLLLHQYFPNGTLAQFLHDSKTKQDYKPDWPTRLSIAIGVAEGLAFLHHVAIIHLDISSGNVFLDSNLNPLVGEVEISKLLDPSRGTASISAVAGSFGYIPPEYAYTMQVTAPGNVYSYGVVLLEILTTQLPVDEAFGEGVDLVKWVHGAPARGETPEQILDARLSTISFTWRKEMLAALKVALLCTDSTPAKRPKMKKVVEMLQEITEN</sequence>
<dbReference type="Pfam" id="PF07714">
    <property type="entry name" value="PK_Tyr_Ser-Thr"/>
    <property type="match status" value="2"/>
</dbReference>
<comment type="subcellular location">
    <subcellularLocation>
        <location evidence="1">Membrane</location>
        <topology evidence="1">Single-pass type I membrane protein</topology>
    </subcellularLocation>
</comment>
<dbReference type="FunFam" id="3.80.10.10:FF:000383">
    <property type="entry name" value="Leucine-rich repeat receptor protein kinase EMS1"/>
    <property type="match status" value="1"/>
</dbReference>
<dbReference type="SMART" id="SM00369">
    <property type="entry name" value="LRR_TYP"/>
    <property type="match status" value="6"/>
</dbReference>
<keyword evidence="3 16" id="KW-0808">Transferase</keyword>
<dbReference type="EC" id="2.7.10.1" evidence="16"/>
<dbReference type="Pfam" id="PF00560">
    <property type="entry name" value="LRR_1"/>
    <property type="match status" value="6"/>
</dbReference>
<feature type="domain" description="Protein kinase" evidence="15">
    <location>
        <begin position="573"/>
        <end position="999"/>
    </location>
</feature>
<dbReference type="InterPro" id="IPR001611">
    <property type="entry name" value="Leu-rich_rpt"/>
</dbReference>
<keyword evidence="7" id="KW-0547">Nucleotide-binding</keyword>
<keyword evidence="2" id="KW-0433">Leucine-rich repeat</keyword>
<keyword evidence="5 14" id="KW-0732">Signal</keyword>
<dbReference type="InterPro" id="IPR011009">
    <property type="entry name" value="Kinase-like_dom_sf"/>
</dbReference>
<dbReference type="SUPFAM" id="SSF56112">
    <property type="entry name" value="Protein kinase-like (PK-like)"/>
    <property type="match status" value="2"/>
</dbReference>
<dbReference type="InterPro" id="IPR003591">
    <property type="entry name" value="Leu-rich_rpt_typical-subtyp"/>
</dbReference>
<dbReference type="OrthoDB" id="676979at2759"/>
<keyword evidence="4 13" id="KW-0812">Transmembrane</keyword>